<dbReference type="Gene3D" id="1.10.10.10">
    <property type="entry name" value="Winged helix-like DNA-binding domain superfamily/Winged helix DNA-binding domain"/>
    <property type="match status" value="1"/>
</dbReference>
<keyword evidence="3" id="KW-0238">DNA-binding</keyword>
<evidence type="ECO:0000259" key="5">
    <source>
        <dbReference type="PROSITE" id="PS50931"/>
    </source>
</evidence>
<name>A0A972NN84_9BURK</name>
<dbReference type="AlphaFoldDB" id="A0A972NN84"/>
<dbReference type="InterPro" id="IPR005119">
    <property type="entry name" value="LysR_subst-bd"/>
</dbReference>
<dbReference type="RefSeq" id="WP_172167221.1">
    <property type="nucleotide sequence ID" value="NZ_WOEZ01000099.1"/>
</dbReference>
<evidence type="ECO:0000256" key="4">
    <source>
        <dbReference type="ARBA" id="ARBA00023163"/>
    </source>
</evidence>
<dbReference type="Gene3D" id="3.40.190.290">
    <property type="match status" value="1"/>
</dbReference>
<evidence type="ECO:0000256" key="2">
    <source>
        <dbReference type="ARBA" id="ARBA00023015"/>
    </source>
</evidence>
<protein>
    <submittedName>
        <fullName evidence="6">Transcriptional regulator CynR</fullName>
    </submittedName>
</protein>
<dbReference type="Proteomes" id="UP000655523">
    <property type="component" value="Unassembled WGS sequence"/>
</dbReference>
<dbReference type="SUPFAM" id="SSF53850">
    <property type="entry name" value="Periplasmic binding protein-like II"/>
    <property type="match status" value="1"/>
</dbReference>
<dbReference type="NCBIfam" id="NF008416">
    <property type="entry name" value="PRK11242.1"/>
    <property type="match status" value="1"/>
</dbReference>
<accession>A0A972NN84</accession>
<evidence type="ECO:0000313" key="6">
    <source>
        <dbReference type="EMBL" id="NPT56666.1"/>
    </source>
</evidence>
<dbReference type="GO" id="GO:0005829">
    <property type="term" value="C:cytosol"/>
    <property type="evidence" value="ECO:0007669"/>
    <property type="project" value="TreeGrafter"/>
</dbReference>
<evidence type="ECO:0000256" key="1">
    <source>
        <dbReference type="ARBA" id="ARBA00009437"/>
    </source>
</evidence>
<evidence type="ECO:0000313" key="7">
    <source>
        <dbReference type="Proteomes" id="UP000655523"/>
    </source>
</evidence>
<comment type="similarity">
    <text evidence="1">Belongs to the LysR transcriptional regulatory family.</text>
</comment>
<dbReference type="GO" id="GO:0003700">
    <property type="term" value="F:DNA-binding transcription factor activity"/>
    <property type="evidence" value="ECO:0007669"/>
    <property type="project" value="InterPro"/>
</dbReference>
<dbReference type="InterPro" id="IPR050950">
    <property type="entry name" value="HTH-type_LysR_regulators"/>
</dbReference>
<proteinExistence type="inferred from homology"/>
<feature type="domain" description="HTH lysR-type" evidence="5">
    <location>
        <begin position="1"/>
        <end position="58"/>
    </location>
</feature>
<dbReference type="PANTHER" id="PTHR30419">
    <property type="entry name" value="HTH-TYPE TRANSCRIPTIONAL REGULATOR YBHD"/>
    <property type="match status" value="1"/>
</dbReference>
<gene>
    <name evidence="6" type="primary">cynR</name>
    <name evidence="6" type="ORF">GNZ13_19260</name>
</gene>
<dbReference type="InterPro" id="IPR036388">
    <property type="entry name" value="WH-like_DNA-bd_sf"/>
</dbReference>
<dbReference type="CDD" id="cd08425">
    <property type="entry name" value="PBP2_CynR"/>
    <property type="match status" value="1"/>
</dbReference>
<sequence>MLLRHIRYFLAVAEHRNFTRAAEALHVSQPTLSQQIRQLEDTLRVQLLDRSGRTIQLTDAGAAYVRYAQRALQDLEAGKRAIHDVQELSRGSLRLAMTPTFTAYLIGPLLEKYNRRYPNITASILEMPQDRMEALLNEDELDVGIAFNDTHSPDVETQVLFVEALAMVVGKSHPHAKKRAALTLREFESEALVLLNEEFATRHHIDRYCQQNGVAPRIAMEVNSISAAIEIVRRSALATLLPAAIARAHSELCLVDLKPALPQRTAALLLRKGAYRTAAARAFIALALEESGAELFETAESKRSTGLKLSAKYRVCRR</sequence>
<evidence type="ECO:0000256" key="3">
    <source>
        <dbReference type="ARBA" id="ARBA00023125"/>
    </source>
</evidence>
<dbReference type="InterPro" id="IPR000847">
    <property type="entry name" value="LysR_HTH_N"/>
</dbReference>
<comment type="caution">
    <text evidence="6">The sequence shown here is derived from an EMBL/GenBank/DDBJ whole genome shotgun (WGS) entry which is preliminary data.</text>
</comment>
<dbReference type="InterPro" id="IPR037403">
    <property type="entry name" value="CynR_PBP2"/>
</dbReference>
<keyword evidence="4" id="KW-0804">Transcription</keyword>
<keyword evidence="7" id="KW-1185">Reference proteome</keyword>
<organism evidence="6 7">
    <name type="scientific">Paraburkholderia elongata</name>
    <dbReference type="NCBI Taxonomy" id="2675747"/>
    <lineage>
        <taxon>Bacteria</taxon>
        <taxon>Pseudomonadati</taxon>
        <taxon>Pseudomonadota</taxon>
        <taxon>Betaproteobacteria</taxon>
        <taxon>Burkholderiales</taxon>
        <taxon>Burkholderiaceae</taxon>
        <taxon>Paraburkholderia</taxon>
    </lineage>
</organism>
<reference evidence="6 7" key="1">
    <citation type="submission" date="2019-11" db="EMBL/GenBank/DDBJ databases">
        <title>Metabolism of dissolved organic matter in forest soils.</title>
        <authorList>
            <person name="Cyle K.T."/>
            <person name="Wilhelm R.C."/>
            <person name="Martinez C.E."/>
        </authorList>
    </citation>
    <scope>NUCLEOTIDE SEQUENCE [LARGE SCALE GENOMIC DNA]</scope>
    <source>
        <strain evidence="6 7">5N</strain>
    </source>
</reference>
<dbReference type="Pfam" id="PF00126">
    <property type="entry name" value="HTH_1"/>
    <property type="match status" value="1"/>
</dbReference>
<dbReference type="EMBL" id="WOEZ01000099">
    <property type="protein sequence ID" value="NPT56666.1"/>
    <property type="molecule type" value="Genomic_DNA"/>
</dbReference>
<dbReference type="SUPFAM" id="SSF46785">
    <property type="entry name" value="Winged helix' DNA-binding domain"/>
    <property type="match status" value="1"/>
</dbReference>
<dbReference type="Pfam" id="PF03466">
    <property type="entry name" value="LysR_substrate"/>
    <property type="match status" value="1"/>
</dbReference>
<dbReference type="InterPro" id="IPR036390">
    <property type="entry name" value="WH_DNA-bd_sf"/>
</dbReference>
<dbReference type="FunFam" id="1.10.10.10:FF:000001">
    <property type="entry name" value="LysR family transcriptional regulator"/>
    <property type="match status" value="1"/>
</dbReference>
<dbReference type="PRINTS" id="PR00039">
    <property type="entry name" value="HTHLYSR"/>
</dbReference>
<dbReference type="GO" id="GO:0003677">
    <property type="term" value="F:DNA binding"/>
    <property type="evidence" value="ECO:0007669"/>
    <property type="project" value="UniProtKB-KW"/>
</dbReference>
<dbReference type="PROSITE" id="PS50931">
    <property type="entry name" value="HTH_LYSR"/>
    <property type="match status" value="1"/>
</dbReference>
<keyword evidence="2" id="KW-0805">Transcription regulation</keyword>